<proteinExistence type="predicted"/>
<organism evidence="1 2">
    <name type="scientific">Rubrobacter taiwanensis</name>
    <dbReference type="NCBI Taxonomy" id="185139"/>
    <lineage>
        <taxon>Bacteria</taxon>
        <taxon>Bacillati</taxon>
        <taxon>Actinomycetota</taxon>
        <taxon>Rubrobacteria</taxon>
        <taxon>Rubrobacterales</taxon>
        <taxon>Rubrobacteraceae</taxon>
        <taxon>Rubrobacter</taxon>
    </lineage>
</organism>
<sequence length="204" mass="23038">MRAARAIAKSETQAAIEAFERLKSRGHPHSPPPLVSDGWGGYDEAMVEVWGKVPEYGGRGRPPTKKRPQSGWRHLQMVKRRENGRVMGAKAKTIYGDEHEVIELLGTSTSYVERTNLTSRHMNGRLARKTLGYSKELEMLVASSIWEDAVYNLGRALKTLRIKSPEEAGRRWRRRSPAMAAGLTDHIWEIEELLITLPLPITNT</sequence>
<evidence type="ECO:0000313" key="1">
    <source>
        <dbReference type="EMBL" id="TCJ19496.1"/>
    </source>
</evidence>
<dbReference type="EMBL" id="SKBU01000008">
    <property type="protein sequence ID" value="TCJ19496.1"/>
    <property type="molecule type" value="Genomic_DNA"/>
</dbReference>
<reference evidence="1 2" key="1">
    <citation type="submission" date="2019-03" db="EMBL/GenBank/DDBJ databases">
        <title>Whole genome sequence of a novel Rubrobacter taiwanensis strain, isolated from Yellowstone National Park.</title>
        <authorList>
            <person name="Freed S."/>
            <person name="Ramaley R.F."/>
            <person name="Kyndt J.A."/>
        </authorList>
    </citation>
    <scope>NUCLEOTIDE SEQUENCE [LARGE SCALE GENOMIC DNA]</scope>
    <source>
        <strain evidence="1 2">Yellowstone</strain>
    </source>
</reference>
<dbReference type="Proteomes" id="UP000295244">
    <property type="component" value="Unassembled WGS sequence"/>
</dbReference>
<protein>
    <submittedName>
        <fullName evidence="1">IS1 family transposase</fullName>
    </submittedName>
</protein>
<name>A0A4R1BQF7_9ACTN</name>
<gene>
    <name evidence="1" type="ORF">E0L93_04750</name>
</gene>
<accession>A0A4R1BQF7</accession>
<comment type="caution">
    <text evidence="1">The sequence shown here is derived from an EMBL/GenBank/DDBJ whole genome shotgun (WGS) entry which is preliminary data.</text>
</comment>
<dbReference type="AlphaFoldDB" id="A0A4R1BQF7"/>
<evidence type="ECO:0000313" key="2">
    <source>
        <dbReference type="Proteomes" id="UP000295244"/>
    </source>
</evidence>
<keyword evidence="2" id="KW-1185">Reference proteome</keyword>
<dbReference type="OrthoDB" id="4682509at2"/>